<organism evidence="4 5">
    <name type="scientific">Nocardioides marmorisolisilvae</name>
    <dbReference type="NCBI Taxonomy" id="1542737"/>
    <lineage>
        <taxon>Bacteria</taxon>
        <taxon>Bacillati</taxon>
        <taxon>Actinomycetota</taxon>
        <taxon>Actinomycetes</taxon>
        <taxon>Propionibacteriales</taxon>
        <taxon>Nocardioidaceae</taxon>
        <taxon>Nocardioides</taxon>
    </lineage>
</organism>
<keyword evidence="3" id="KW-0732">Signal</keyword>
<dbReference type="AlphaFoldDB" id="A0A3N0DSZ2"/>
<dbReference type="EMBL" id="RJSG01000002">
    <property type="protein sequence ID" value="RNL78767.1"/>
    <property type="molecule type" value="Genomic_DNA"/>
</dbReference>
<name>A0A3N0DSZ2_9ACTN</name>
<keyword evidence="2" id="KW-1133">Transmembrane helix</keyword>
<gene>
    <name evidence="4" type="ORF">EFL95_06755</name>
</gene>
<evidence type="ECO:0000313" key="4">
    <source>
        <dbReference type="EMBL" id="RNL78767.1"/>
    </source>
</evidence>
<keyword evidence="2" id="KW-0472">Membrane</keyword>
<keyword evidence="2" id="KW-0812">Transmembrane</keyword>
<proteinExistence type="predicted"/>
<feature type="transmembrane region" description="Helical" evidence="2">
    <location>
        <begin position="36"/>
        <end position="58"/>
    </location>
</feature>
<feature type="chain" id="PRO_5017946097" evidence="3">
    <location>
        <begin position="21"/>
        <end position="112"/>
    </location>
</feature>
<evidence type="ECO:0000256" key="3">
    <source>
        <dbReference type="SAM" id="SignalP"/>
    </source>
</evidence>
<dbReference type="Proteomes" id="UP000277094">
    <property type="component" value="Unassembled WGS sequence"/>
</dbReference>
<accession>A0A3N0DSZ2</accession>
<sequence length="112" mass="11918">MLAVSVALFGLLLAPVAAFADTPAAWENEKHVSGLQFLVVLVLIPAGLFLVISLLAALPSMISDKGYEPGQAWRSEPEWFGGPRKGLEATDEVKPEQIEAAEADRGGTSGKW</sequence>
<reference evidence="4 5" key="1">
    <citation type="submission" date="2018-11" db="EMBL/GenBank/DDBJ databases">
        <authorList>
            <person name="Li F."/>
        </authorList>
    </citation>
    <scope>NUCLEOTIDE SEQUENCE [LARGE SCALE GENOMIC DNA]</scope>
    <source>
        <strain evidence="4 5">KIS18-7</strain>
    </source>
</reference>
<feature type="signal peptide" evidence="3">
    <location>
        <begin position="1"/>
        <end position="20"/>
    </location>
</feature>
<evidence type="ECO:0000313" key="5">
    <source>
        <dbReference type="Proteomes" id="UP000277094"/>
    </source>
</evidence>
<feature type="compositionally biased region" description="Basic and acidic residues" evidence="1">
    <location>
        <begin position="85"/>
        <end position="105"/>
    </location>
</feature>
<feature type="region of interest" description="Disordered" evidence="1">
    <location>
        <begin position="73"/>
        <end position="112"/>
    </location>
</feature>
<evidence type="ECO:0000256" key="1">
    <source>
        <dbReference type="SAM" id="MobiDB-lite"/>
    </source>
</evidence>
<evidence type="ECO:0000256" key="2">
    <source>
        <dbReference type="SAM" id="Phobius"/>
    </source>
</evidence>
<keyword evidence="5" id="KW-1185">Reference proteome</keyword>
<protein>
    <submittedName>
        <fullName evidence="4">Uncharacterized protein</fullName>
    </submittedName>
</protein>
<comment type="caution">
    <text evidence="4">The sequence shown here is derived from an EMBL/GenBank/DDBJ whole genome shotgun (WGS) entry which is preliminary data.</text>
</comment>